<gene>
    <name evidence="3" type="ORF">TKK_020588</name>
</gene>
<reference evidence="3 4" key="1">
    <citation type="journal article" date="2024" name="bioRxiv">
        <title>A reference genome for Trichogramma kaykai: A tiny desert-dwelling parasitoid wasp with competing sex-ratio distorters.</title>
        <authorList>
            <person name="Culotta J."/>
            <person name="Lindsey A.R."/>
        </authorList>
    </citation>
    <scope>NUCLEOTIDE SEQUENCE [LARGE SCALE GENOMIC DNA]</scope>
    <source>
        <strain evidence="3 4">KSX58</strain>
    </source>
</reference>
<keyword evidence="2" id="KW-0732">Signal</keyword>
<feature type="region of interest" description="Disordered" evidence="1">
    <location>
        <begin position="48"/>
        <end position="83"/>
    </location>
</feature>
<dbReference type="Proteomes" id="UP001627154">
    <property type="component" value="Unassembled WGS sequence"/>
</dbReference>
<dbReference type="EMBL" id="JBJJXI010000192">
    <property type="protein sequence ID" value="KAL3383534.1"/>
    <property type="molecule type" value="Genomic_DNA"/>
</dbReference>
<evidence type="ECO:0000256" key="2">
    <source>
        <dbReference type="SAM" id="SignalP"/>
    </source>
</evidence>
<feature type="chain" id="PRO_5044858270" evidence="2">
    <location>
        <begin position="19"/>
        <end position="139"/>
    </location>
</feature>
<feature type="signal peptide" evidence="2">
    <location>
        <begin position="1"/>
        <end position="18"/>
    </location>
</feature>
<dbReference type="AlphaFoldDB" id="A0ABD2VRZ3"/>
<sequence>MKTFILLTILSMVVIASATHRSRPEVARGNDVSVSSVAGSQAVVVDSSTVREAEKKDVHSQRVKSAYHSPSRQCNRMKRLTDSSSGTAAVPEIFSKARDIVFRDEPGSDLWEKTVIHKKNGEESSNETSRMCAYVDVLM</sequence>
<evidence type="ECO:0000313" key="4">
    <source>
        <dbReference type="Proteomes" id="UP001627154"/>
    </source>
</evidence>
<organism evidence="3 4">
    <name type="scientific">Trichogramma kaykai</name>
    <dbReference type="NCBI Taxonomy" id="54128"/>
    <lineage>
        <taxon>Eukaryota</taxon>
        <taxon>Metazoa</taxon>
        <taxon>Ecdysozoa</taxon>
        <taxon>Arthropoda</taxon>
        <taxon>Hexapoda</taxon>
        <taxon>Insecta</taxon>
        <taxon>Pterygota</taxon>
        <taxon>Neoptera</taxon>
        <taxon>Endopterygota</taxon>
        <taxon>Hymenoptera</taxon>
        <taxon>Apocrita</taxon>
        <taxon>Proctotrupomorpha</taxon>
        <taxon>Chalcidoidea</taxon>
        <taxon>Trichogrammatidae</taxon>
        <taxon>Trichogramma</taxon>
    </lineage>
</organism>
<proteinExistence type="predicted"/>
<name>A0ABD2VRZ3_9HYME</name>
<protein>
    <submittedName>
        <fullName evidence="3">Uncharacterized protein</fullName>
    </submittedName>
</protein>
<keyword evidence="4" id="KW-1185">Reference proteome</keyword>
<evidence type="ECO:0000313" key="3">
    <source>
        <dbReference type="EMBL" id="KAL3383534.1"/>
    </source>
</evidence>
<comment type="caution">
    <text evidence="3">The sequence shown here is derived from an EMBL/GenBank/DDBJ whole genome shotgun (WGS) entry which is preliminary data.</text>
</comment>
<accession>A0ABD2VRZ3</accession>
<feature type="compositionally biased region" description="Basic and acidic residues" evidence="1">
    <location>
        <begin position="49"/>
        <end position="60"/>
    </location>
</feature>
<evidence type="ECO:0000256" key="1">
    <source>
        <dbReference type="SAM" id="MobiDB-lite"/>
    </source>
</evidence>